<feature type="region of interest" description="Disordered" evidence="1">
    <location>
        <begin position="1"/>
        <end position="57"/>
    </location>
</feature>
<proteinExistence type="predicted"/>
<dbReference type="EMBL" id="GL377622">
    <property type="protein sequence ID" value="EFJ15654.1"/>
    <property type="molecule type" value="Genomic_DNA"/>
</dbReference>
<reference evidence="2 3" key="1">
    <citation type="journal article" date="2011" name="Science">
        <title>The Selaginella genome identifies genetic changes associated with the evolution of vascular plants.</title>
        <authorList>
            <person name="Banks J.A."/>
            <person name="Nishiyama T."/>
            <person name="Hasebe M."/>
            <person name="Bowman J.L."/>
            <person name="Gribskov M."/>
            <person name="dePamphilis C."/>
            <person name="Albert V.A."/>
            <person name="Aono N."/>
            <person name="Aoyama T."/>
            <person name="Ambrose B.A."/>
            <person name="Ashton N.W."/>
            <person name="Axtell M.J."/>
            <person name="Barker E."/>
            <person name="Barker M.S."/>
            <person name="Bennetzen J.L."/>
            <person name="Bonawitz N.D."/>
            <person name="Chapple C."/>
            <person name="Cheng C."/>
            <person name="Correa L.G."/>
            <person name="Dacre M."/>
            <person name="DeBarry J."/>
            <person name="Dreyer I."/>
            <person name="Elias M."/>
            <person name="Engstrom E.M."/>
            <person name="Estelle M."/>
            <person name="Feng L."/>
            <person name="Finet C."/>
            <person name="Floyd S.K."/>
            <person name="Frommer W.B."/>
            <person name="Fujita T."/>
            <person name="Gramzow L."/>
            <person name="Gutensohn M."/>
            <person name="Harholt J."/>
            <person name="Hattori M."/>
            <person name="Heyl A."/>
            <person name="Hirai T."/>
            <person name="Hiwatashi Y."/>
            <person name="Ishikawa M."/>
            <person name="Iwata M."/>
            <person name="Karol K.G."/>
            <person name="Koehler B."/>
            <person name="Kolukisaoglu U."/>
            <person name="Kubo M."/>
            <person name="Kurata T."/>
            <person name="Lalonde S."/>
            <person name="Li K."/>
            <person name="Li Y."/>
            <person name="Litt A."/>
            <person name="Lyons E."/>
            <person name="Manning G."/>
            <person name="Maruyama T."/>
            <person name="Michael T.P."/>
            <person name="Mikami K."/>
            <person name="Miyazaki S."/>
            <person name="Morinaga S."/>
            <person name="Murata T."/>
            <person name="Mueller-Roeber B."/>
            <person name="Nelson D.R."/>
            <person name="Obara M."/>
            <person name="Oguri Y."/>
            <person name="Olmstead R.G."/>
            <person name="Onodera N."/>
            <person name="Petersen B.L."/>
            <person name="Pils B."/>
            <person name="Prigge M."/>
            <person name="Rensing S.A."/>
            <person name="Riano-Pachon D.M."/>
            <person name="Roberts A.W."/>
            <person name="Sato Y."/>
            <person name="Scheller H.V."/>
            <person name="Schulz B."/>
            <person name="Schulz C."/>
            <person name="Shakirov E.V."/>
            <person name="Shibagaki N."/>
            <person name="Shinohara N."/>
            <person name="Shippen D.E."/>
            <person name="Soerensen I."/>
            <person name="Sotooka R."/>
            <person name="Sugimoto N."/>
            <person name="Sugita M."/>
            <person name="Sumikawa N."/>
            <person name="Tanurdzic M."/>
            <person name="Theissen G."/>
            <person name="Ulvskov P."/>
            <person name="Wakazuki S."/>
            <person name="Weng J.K."/>
            <person name="Willats W.W."/>
            <person name="Wipf D."/>
            <person name="Wolf P.G."/>
            <person name="Yang L."/>
            <person name="Zimmer A.D."/>
            <person name="Zhu Q."/>
            <person name="Mitros T."/>
            <person name="Hellsten U."/>
            <person name="Loque D."/>
            <person name="Otillar R."/>
            <person name="Salamov A."/>
            <person name="Schmutz J."/>
            <person name="Shapiro H."/>
            <person name="Lindquist E."/>
            <person name="Lucas S."/>
            <person name="Rokhsar D."/>
            <person name="Grigoriev I.V."/>
        </authorList>
    </citation>
    <scope>NUCLEOTIDE SEQUENCE [LARGE SCALE GENOMIC DNA]</scope>
</reference>
<gene>
    <name evidence="2" type="ORF">SELMODRAFT_422513</name>
</gene>
<dbReference type="Gramene" id="EFJ15654">
    <property type="protein sequence ID" value="EFJ15654"/>
    <property type="gene ID" value="SELMODRAFT_422513"/>
</dbReference>
<keyword evidence="3" id="KW-1185">Reference proteome</keyword>
<dbReference type="Proteomes" id="UP000001514">
    <property type="component" value="Unassembled WGS sequence"/>
</dbReference>
<dbReference type="HOGENOM" id="CLU_1879007_0_0_1"/>
<evidence type="ECO:0000313" key="3">
    <source>
        <dbReference type="Proteomes" id="UP000001514"/>
    </source>
</evidence>
<evidence type="ECO:0000256" key="1">
    <source>
        <dbReference type="SAM" id="MobiDB-lite"/>
    </source>
</evidence>
<name>D8SIP2_SELML</name>
<evidence type="ECO:0000313" key="2">
    <source>
        <dbReference type="EMBL" id="EFJ15654.1"/>
    </source>
</evidence>
<organism evidence="3">
    <name type="scientific">Selaginella moellendorffii</name>
    <name type="common">Spikemoss</name>
    <dbReference type="NCBI Taxonomy" id="88036"/>
    <lineage>
        <taxon>Eukaryota</taxon>
        <taxon>Viridiplantae</taxon>
        <taxon>Streptophyta</taxon>
        <taxon>Embryophyta</taxon>
        <taxon>Tracheophyta</taxon>
        <taxon>Lycopodiopsida</taxon>
        <taxon>Selaginellales</taxon>
        <taxon>Selaginellaceae</taxon>
        <taxon>Selaginella</taxon>
    </lineage>
</organism>
<dbReference type="KEGG" id="smo:SELMODRAFT_422513"/>
<feature type="compositionally biased region" description="Polar residues" evidence="1">
    <location>
        <begin position="1"/>
        <end position="16"/>
    </location>
</feature>
<dbReference type="AlphaFoldDB" id="D8SIP2"/>
<dbReference type="InParanoid" id="D8SIP2"/>
<protein>
    <submittedName>
        <fullName evidence="2">Uncharacterized protein</fullName>
    </submittedName>
</protein>
<accession>D8SIP2</accession>
<sequence length="136" mass="13941">MDPHSRQANAGDSSTPALARKPPACGGGSSSATKIKKGPRRRVLADLTNSDSPITGLAPRFPAAAPLCDCSSPGTPGTPGTPGAGEDLLRSQTVVSERHLSLADRFITRSLNFDSLLDDALSSDNVAGDADTASQR</sequence>